<keyword evidence="2" id="KW-0472">Membrane</keyword>
<keyword evidence="2" id="KW-1133">Transmembrane helix</keyword>
<sequence>MGYMLYNHSWYFSPSRPIPSSLCAEYAPDAAHLDESLNVGELCLHRLGLSLSRQPKTTSTDTRTTLADIVVIPRHGTAPPPHLLSPPPPPLTPSLTPPPTSSTQTLLTCAALYKLSLAKGQISTICMFKPYTMFLDDDNDDNDNDDVLHPPSTPFRLSVLSSSSFVRTASLCSLRKGSATASASSAPKPLDYLPIIITIVVVVVVVVVIINQSINQSPTSAFPALTRSNRLLPLLLLLFISQKKKKCEVRSALLLLLPAPPPGLVGISPLAHAPQSPPLHLHSHRLMSFPPPFSTRARSHAVDLRDLGPPSCVLLARPARIPETLVPISTGPRRRLRSRP</sequence>
<evidence type="ECO:0000256" key="1">
    <source>
        <dbReference type="SAM" id="MobiDB-lite"/>
    </source>
</evidence>
<keyword evidence="4" id="KW-1185">Reference proteome</keyword>
<evidence type="ECO:0000313" key="3">
    <source>
        <dbReference type="EMBL" id="RCI17392.1"/>
    </source>
</evidence>
<comment type="caution">
    <text evidence="3">The sequence shown here is derived from an EMBL/GenBank/DDBJ whole genome shotgun (WGS) entry which is preliminary data.</text>
</comment>
<name>A0A367LT75_9HYPO</name>
<protein>
    <submittedName>
        <fullName evidence="3">Uncharacterized protein</fullName>
    </submittedName>
</protein>
<feature type="compositionally biased region" description="Pro residues" evidence="1">
    <location>
        <begin position="78"/>
        <end position="100"/>
    </location>
</feature>
<evidence type="ECO:0000256" key="2">
    <source>
        <dbReference type="SAM" id="Phobius"/>
    </source>
</evidence>
<gene>
    <name evidence="3" type="ORF">L249_2671</name>
</gene>
<reference evidence="3 4" key="1">
    <citation type="journal article" date="2015" name="BMC Genomics">
        <title>Insights from the genome of Ophiocordyceps polyrhachis-furcata to pathogenicity and host specificity in insect fungi.</title>
        <authorList>
            <person name="Wichadakul D."/>
            <person name="Kobmoo N."/>
            <person name="Ingsriswang S."/>
            <person name="Tangphatsornruang S."/>
            <person name="Chantasingh D."/>
            <person name="Luangsa-ard J.J."/>
            <person name="Eurwilaichitr L."/>
        </authorList>
    </citation>
    <scope>NUCLEOTIDE SEQUENCE [LARGE SCALE GENOMIC DNA]</scope>
    <source>
        <strain evidence="3 4">BCC 54312</strain>
    </source>
</reference>
<keyword evidence="2" id="KW-0812">Transmembrane</keyword>
<feature type="transmembrane region" description="Helical" evidence="2">
    <location>
        <begin position="192"/>
        <end position="214"/>
    </location>
</feature>
<evidence type="ECO:0000313" key="4">
    <source>
        <dbReference type="Proteomes" id="UP000253664"/>
    </source>
</evidence>
<dbReference type="EMBL" id="LKCN02000001">
    <property type="protein sequence ID" value="RCI17392.1"/>
    <property type="molecule type" value="Genomic_DNA"/>
</dbReference>
<organism evidence="3 4">
    <name type="scientific">Ophiocordyceps polyrhachis-furcata BCC 54312</name>
    <dbReference type="NCBI Taxonomy" id="1330021"/>
    <lineage>
        <taxon>Eukaryota</taxon>
        <taxon>Fungi</taxon>
        <taxon>Dikarya</taxon>
        <taxon>Ascomycota</taxon>
        <taxon>Pezizomycotina</taxon>
        <taxon>Sordariomycetes</taxon>
        <taxon>Hypocreomycetidae</taxon>
        <taxon>Hypocreales</taxon>
        <taxon>Ophiocordycipitaceae</taxon>
        <taxon>Ophiocordyceps</taxon>
    </lineage>
</organism>
<dbReference type="Proteomes" id="UP000253664">
    <property type="component" value="Unassembled WGS sequence"/>
</dbReference>
<accession>A0A367LT75</accession>
<dbReference type="AlphaFoldDB" id="A0A367LT75"/>
<proteinExistence type="predicted"/>
<feature type="region of interest" description="Disordered" evidence="1">
    <location>
        <begin position="77"/>
        <end position="100"/>
    </location>
</feature>